<name>A0AAJ0GEA0_9PEZI</name>
<accession>A0AAJ0GEA0</accession>
<dbReference type="EMBL" id="JAWDJX010000007">
    <property type="protein sequence ID" value="KAK3055851.1"/>
    <property type="molecule type" value="Genomic_DNA"/>
</dbReference>
<protein>
    <submittedName>
        <fullName evidence="2">Uncharacterized protein</fullName>
    </submittedName>
</protein>
<keyword evidence="3" id="KW-1185">Reference proteome</keyword>
<dbReference type="Proteomes" id="UP001271007">
    <property type="component" value="Unassembled WGS sequence"/>
</dbReference>
<evidence type="ECO:0000313" key="3">
    <source>
        <dbReference type="Proteomes" id="UP001271007"/>
    </source>
</evidence>
<organism evidence="2 3">
    <name type="scientific">Extremus antarcticus</name>
    <dbReference type="NCBI Taxonomy" id="702011"/>
    <lineage>
        <taxon>Eukaryota</taxon>
        <taxon>Fungi</taxon>
        <taxon>Dikarya</taxon>
        <taxon>Ascomycota</taxon>
        <taxon>Pezizomycotina</taxon>
        <taxon>Dothideomycetes</taxon>
        <taxon>Dothideomycetidae</taxon>
        <taxon>Mycosphaerellales</taxon>
        <taxon>Extremaceae</taxon>
        <taxon>Extremus</taxon>
    </lineage>
</organism>
<proteinExistence type="predicted"/>
<evidence type="ECO:0000313" key="2">
    <source>
        <dbReference type="EMBL" id="KAK3055851.1"/>
    </source>
</evidence>
<evidence type="ECO:0000256" key="1">
    <source>
        <dbReference type="SAM" id="MobiDB-lite"/>
    </source>
</evidence>
<reference evidence="2" key="1">
    <citation type="submission" date="2023-04" db="EMBL/GenBank/DDBJ databases">
        <title>Black Yeasts Isolated from many extreme environments.</title>
        <authorList>
            <person name="Coleine C."/>
            <person name="Stajich J.E."/>
            <person name="Selbmann L."/>
        </authorList>
    </citation>
    <scope>NUCLEOTIDE SEQUENCE</scope>
    <source>
        <strain evidence="2">CCFEE 5312</strain>
    </source>
</reference>
<comment type="caution">
    <text evidence="2">The sequence shown here is derived from an EMBL/GenBank/DDBJ whole genome shotgun (WGS) entry which is preliminary data.</text>
</comment>
<sequence>MAPWLRLLEAYMVQALLRTPSFHRGVEKVAKGVHRIRHGIPPEEMGGTKIDSPTNEGGFLRHFTEEVQTQLGRAEAKTGETAVKTTTSEGVPKATGGRGAEWAKETEEETAEAAWQTAQKQAAQAPKQGFLDEYMGALREQLKK</sequence>
<gene>
    <name evidence="2" type="ORF">LTR09_003085</name>
</gene>
<feature type="region of interest" description="Disordered" evidence="1">
    <location>
        <begin position="39"/>
        <end position="58"/>
    </location>
</feature>
<feature type="region of interest" description="Disordered" evidence="1">
    <location>
        <begin position="70"/>
        <end position="116"/>
    </location>
</feature>
<dbReference type="AlphaFoldDB" id="A0AAJ0GEA0"/>